<keyword evidence="3 8" id="KW-0813">Transport</keyword>
<comment type="subcellular location">
    <subcellularLocation>
        <location evidence="1 8">Cell membrane</location>
        <topology evidence="1 8">Multi-pass membrane protein</topology>
    </subcellularLocation>
</comment>
<dbReference type="PANTHER" id="PTHR30413:SF10">
    <property type="entry name" value="CAPSULE POLYSACCHARIDE EXPORT INNER-MEMBRANE PROTEIN CTRC"/>
    <property type="match status" value="1"/>
</dbReference>
<proteinExistence type="inferred from homology"/>
<feature type="transmembrane region" description="Helical" evidence="8">
    <location>
        <begin position="146"/>
        <end position="168"/>
    </location>
</feature>
<feature type="domain" description="ABC transmembrane type-2" evidence="9">
    <location>
        <begin position="35"/>
        <end position="261"/>
    </location>
</feature>
<feature type="transmembrane region" description="Helical" evidence="8">
    <location>
        <begin position="180"/>
        <end position="198"/>
    </location>
</feature>
<evidence type="ECO:0000313" key="10">
    <source>
        <dbReference type="EMBL" id="MFD1433133.1"/>
    </source>
</evidence>
<evidence type="ECO:0000256" key="4">
    <source>
        <dbReference type="ARBA" id="ARBA00022475"/>
    </source>
</evidence>
<accession>A0ABW4CSS7</accession>
<protein>
    <recommendedName>
        <fullName evidence="8">Transport permease protein</fullName>
    </recommendedName>
</protein>
<evidence type="ECO:0000256" key="7">
    <source>
        <dbReference type="ARBA" id="ARBA00023136"/>
    </source>
</evidence>
<dbReference type="PANTHER" id="PTHR30413">
    <property type="entry name" value="INNER MEMBRANE TRANSPORT PERMEASE"/>
    <property type="match status" value="1"/>
</dbReference>
<evidence type="ECO:0000313" key="11">
    <source>
        <dbReference type="Proteomes" id="UP001597192"/>
    </source>
</evidence>
<gene>
    <name evidence="10" type="ORF">ACFQ47_10710</name>
</gene>
<dbReference type="EMBL" id="JBHTOG010000057">
    <property type="protein sequence ID" value="MFD1433133.1"/>
    <property type="molecule type" value="Genomic_DNA"/>
</dbReference>
<dbReference type="InterPro" id="IPR013525">
    <property type="entry name" value="ABC2_TM"/>
</dbReference>
<feature type="transmembrane region" description="Helical" evidence="8">
    <location>
        <begin position="241"/>
        <end position="259"/>
    </location>
</feature>
<reference evidence="11" key="1">
    <citation type="journal article" date="2019" name="Int. J. Syst. Evol. Microbiol.">
        <title>The Global Catalogue of Microorganisms (GCM) 10K type strain sequencing project: providing services to taxonomists for standard genome sequencing and annotation.</title>
        <authorList>
            <consortium name="The Broad Institute Genomics Platform"/>
            <consortium name="The Broad Institute Genome Sequencing Center for Infectious Disease"/>
            <person name="Wu L."/>
            <person name="Ma J."/>
        </authorList>
    </citation>
    <scope>NUCLEOTIDE SEQUENCE [LARGE SCALE GENOMIC DNA]</scope>
    <source>
        <strain evidence="11">CCM 8947</strain>
    </source>
</reference>
<organism evidence="10 11">
    <name type="scientific">Lacticaseibacillus yichunensis</name>
    <dbReference type="NCBI Taxonomy" id="2486015"/>
    <lineage>
        <taxon>Bacteria</taxon>
        <taxon>Bacillati</taxon>
        <taxon>Bacillota</taxon>
        <taxon>Bacilli</taxon>
        <taxon>Lactobacillales</taxon>
        <taxon>Lactobacillaceae</taxon>
        <taxon>Lacticaseibacillus</taxon>
    </lineage>
</organism>
<evidence type="ECO:0000259" key="9">
    <source>
        <dbReference type="PROSITE" id="PS51012"/>
    </source>
</evidence>
<feature type="transmembrane region" description="Helical" evidence="8">
    <location>
        <begin position="70"/>
        <end position="96"/>
    </location>
</feature>
<dbReference type="Proteomes" id="UP001597192">
    <property type="component" value="Unassembled WGS sequence"/>
</dbReference>
<evidence type="ECO:0000256" key="1">
    <source>
        <dbReference type="ARBA" id="ARBA00004651"/>
    </source>
</evidence>
<evidence type="ECO:0000256" key="8">
    <source>
        <dbReference type="RuleBase" id="RU361157"/>
    </source>
</evidence>
<sequence>MKDVFIVLREQFTNLGMIVRVSRYDDKATYQSHYLGLIWQILNPIIQVGVYYLIFGMGLYGGREVEGVPFIAWMMLGLTCWFYMSATMLGTSQSIYRQLYLVSKMNFPVSTLPSVNIVSNLTSFWAMLAVTMLTIFSLGLPVSVRWFQVIYFFFCMIVFMFALGIFSATMTVLIRDYHMVLQSVIRLLLYLSGAVWNIRTTALPPKVNAILQLDPVFYVIDGFRKSLFNGSWFWQHPVDMAIFWLITLLLLFIGCHLHIKFRARFVDLA</sequence>
<evidence type="ECO:0000256" key="3">
    <source>
        <dbReference type="ARBA" id="ARBA00022448"/>
    </source>
</evidence>
<dbReference type="PROSITE" id="PS51012">
    <property type="entry name" value="ABC_TM2"/>
    <property type="match status" value="1"/>
</dbReference>
<evidence type="ECO:0000256" key="5">
    <source>
        <dbReference type="ARBA" id="ARBA00022692"/>
    </source>
</evidence>
<feature type="transmembrane region" description="Helical" evidence="8">
    <location>
        <begin position="117"/>
        <end position="140"/>
    </location>
</feature>
<keyword evidence="7 8" id="KW-0472">Membrane</keyword>
<comment type="caution">
    <text evidence="10">The sequence shown here is derived from an EMBL/GenBank/DDBJ whole genome shotgun (WGS) entry which is preliminary data.</text>
</comment>
<feature type="transmembrane region" description="Helical" evidence="8">
    <location>
        <begin position="37"/>
        <end position="58"/>
    </location>
</feature>
<evidence type="ECO:0000256" key="6">
    <source>
        <dbReference type="ARBA" id="ARBA00022989"/>
    </source>
</evidence>
<dbReference type="Pfam" id="PF01061">
    <property type="entry name" value="ABC2_membrane"/>
    <property type="match status" value="1"/>
</dbReference>
<keyword evidence="5 8" id="KW-0812">Transmembrane</keyword>
<keyword evidence="11" id="KW-1185">Reference proteome</keyword>
<name>A0ABW4CSS7_9LACO</name>
<dbReference type="InterPro" id="IPR047817">
    <property type="entry name" value="ABC2_TM_bact-type"/>
</dbReference>
<evidence type="ECO:0000256" key="2">
    <source>
        <dbReference type="ARBA" id="ARBA00007783"/>
    </source>
</evidence>
<dbReference type="RefSeq" id="WP_125697563.1">
    <property type="nucleotide sequence ID" value="NZ_JBHTOG010000057.1"/>
</dbReference>
<keyword evidence="6 8" id="KW-1133">Transmembrane helix</keyword>
<comment type="similarity">
    <text evidence="2 8">Belongs to the ABC-2 integral membrane protein family.</text>
</comment>
<keyword evidence="4 8" id="KW-1003">Cell membrane</keyword>